<dbReference type="InterPro" id="IPR025442">
    <property type="entry name" value="DUF4185"/>
</dbReference>
<gene>
    <name evidence="3" type="ORF">HMPREF9336_01264</name>
</gene>
<evidence type="ECO:0000313" key="4">
    <source>
        <dbReference type="Proteomes" id="UP000004816"/>
    </source>
</evidence>
<dbReference type="OrthoDB" id="284233at2"/>
<sequence length="570" mass="61127">MQRRQAWLLAGLRYASIAGGLGLPATPFLWSLAEAPAQAEQRHCVVSCEDDGPDEAPKPAKDISIVSVEPVRPEDDPEPEEEVEAEPEEASPEPAEETAPDPDEPDADAEPDEEPEADEPADDPIRPLVADDMVGGVGPDGRRIETDWRMDGADLGVAVDLGTNARGERVIGYIFGDATSRNQPFSHGGPDMDAEVTWANPMLYTHLDQYGNEIVDGFADEDDVPAYPAWSVRGVWDSLQAAGVDPEPPPAPDPGRIGLPLDLIGRDAAGGTPDGAMLDVVRSIGGKAKGNGPASIVPTSAIVVDDKLFVAFQVANNWDVSAQWTTLQAQIVQFDLDPDTRRVVLPIPELPVPTLVLTNPHGQRPASKPKDWNRGAPFQQMEFAMVQPSEDEPPLVYIGGTQEGRANDGLHMARSAPDDLLDPERWEYYTAKGWQRPKAGKPLGALPVTPPLPSALGRKYGPQDGIGESSLLQVGPYLVFVYTRNMQTPIAMRIAPLDRPTEFGPELAVVTGDGRESSLKDPRGVYGGFLSSAQSDGDTLVATISHWGGYGTYQVRITLSDPLGPAFDGG</sequence>
<feature type="compositionally biased region" description="Acidic residues" evidence="1">
    <location>
        <begin position="75"/>
        <end position="122"/>
    </location>
</feature>
<name>E5XP43_SEGRC</name>
<dbReference type="RefSeq" id="WP_007468856.1">
    <property type="nucleotide sequence ID" value="NZ_KI391954.1"/>
</dbReference>
<evidence type="ECO:0000259" key="2">
    <source>
        <dbReference type="Pfam" id="PF13810"/>
    </source>
</evidence>
<dbReference type="EMBL" id="ACZI02000003">
    <property type="protein sequence ID" value="EFV13889.1"/>
    <property type="molecule type" value="Genomic_DNA"/>
</dbReference>
<evidence type="ECO:0000256" key="1">
    <source>
        <dbReference type="SAM" id="MobiDB-lite"/>
    </source>
</evidence>
<dbReference type="Pfam" id="PF13810">
    <property type="entry name" value="DUF4185"/>
    <property type="match status" value="1"/>
</dbReference>
<protein>
    <recommendedName>
        <fullName evidence="2">DUF4185 domain-containing protein</fullName>
    </recommendedName>
</protein>
<feature type="domain" description="DUF4185" evidence="2">
    <location>
        <begin position="146"/>
        <end position="556"/>
    </location>
</feature>
<proteinExistence type="predicted"/>
<feature type="region of interest" description="Disordered" evidence="1">
    <location>
        <begin position="47"/>
        <end position="145"/>
    </location>
</feature>
<accession>E5XP43</accession>
<comment type="caution">
    <text evidence="3">The sequence shown here is derived from an EMBL/GenBank/DDBJ whole genome shotgun (WGS) entry which is preliminary data.</text>
</comment>
<dbReference type="STRING" id="679197.HMPREF9336_01264"/>
<dbReference type="AlphaFoldDB" id="E5XP43"/>
<dbReference type="Proteomes" id="UP000004816">
    <property type="component" value="Unassembled WGS sequence"/>
</dbReference>
<reference evidence="3 4" key="1">
    <citation type="journal article" date="2011" name="Stand. Genomic Sci.">
        <title>High quality draft genome sequence of Segniliparus rugosus CDC 945(T)= (ATCC BAA-974(T)).</title>
        <authorList>
            <person name="Earl A.M."/>
            <person name="Desjardins C.A."/>
            <person name="Fitzgerald M.G."/>
            <person name="Arachchi H.M."/>
            <person name="Zeng Q."/>
            <person name="Mehta T."/>
            <person name="Griggs A."/>
            <person name="Birren B.W."/>
            <person name="Toney N.C."/>
            <person name="Carr J."/>
            <person name="Posey J."/>
            <person name="Butler W.R."/>
        </authorList>
    </citation>
    <scope>NUCLEOTIDE SEQUENCE [LARGE SCALE GENOMIC DNA]</scope>
    <source>
        <strain evidence="4">ATCC BAA-974 / DSM 45345 / CCUG 50838 / CIP 108380 / JCM 13579 / CDC 945</strain>
    </source>
</reference>
<evidence type="ECO:0000313" key="3">
    <source>
        <dbReference type="EMBL" id="EFV13889.1"/>
    </source>
</evidence>
<keyword evidence="4" id="KW-1185">Reference proteome</keyword>
<organism evidence="3 4">
    <name type="scientific">Segniliparus rugosus (strain ATCC BAA-974 / DSM 45345 / CCUG 50838 / CIP 108380 / JCM 13579 / CDC 945)</name>
    <dbReference type="NCBI Taxonomy" id="679197"/>
    <lineage>
        <taxon>Bacteria</taxon>
        <taxon>Bacillati</taxon>
        <taxon>Actinomycetota</taxon>
        <taxon>Actinomycetes</taxon>
        <taxon>Mycobacteriales</taxon>
        <taxon>Segniliparaceae</taxon>
        <taxon>Segniliparus</taxon>
    </lineage>
</organism>
<dbReference type="HOGENOM" id="CLU_478076_0_0_11"/>